<dbReference type="InterPro" id="IPR049179">
    <property type="entry name" value="T2SSK_SAM-like_2nd"/>
</dbReference>
<dbReference type="GO" id="GO:0005886">
    <property type="term" value="C:plasma membrane"/>
    <property type="evidence" value="ECO:0007669"/>
    <property type="project" value="UniProtKB-SubCell"/>
</dbReference>
<gene>
    <name evidence="3" type="ORF">PS723_00629</name>
</gene>
<comment type="similarity">
    <text evidence="1">Belongs to the GSP K family.</text>
</comment>
<dbReference type="OrthoDB" id="5293133at2"/>
<reference evidence="3 4" key="1">
    <citation type="submission" date="2019-09" db="EMBL/GenBank/DDBJ databases">
        <authorList>
            <person name="Chandra G."/>
            <person name="Truman W A."/>
        </authorList>
    </citation>
    <scope>NUCLEOTIDE SEQUENCE [LARGE SCALE GENOMIC DNA]</scope>
    <source>
        <strain evidence="3">PS723</strain>
    </source>
</reference>
<feature type="domain" description="T2SS protein K second SAM-like" evidence="2">
    <location>
        <begin position="182"/>
        <end position="239"/>
    </location>
</feature>
<dbReference type="PANTHER" id="PTHR38831">
    <property type="entry name" value="TYPE II SECRETION SYSTEM PROTEIN K"/>
    <property type="match status" value="1"/>
</dbReference>
<dbReference type="PANTHER" id="PTHR38831:SF1">
    <property type="entry name" value="TYPE II SECRETION SYSTEM PROTEIN K-RELATED"/>
    <property type="match status" value="1"/>
</dbReference>
<dbReference type="InterPro" id="IPR005628">
    <property type="entry name" value="GspK"/>
</dbReference>
<dbReference type="SUPFAM" id="SSF158544">
    <property type="entry name" value="GspK insert domain-like"/>
    <property type="match status" value="2"/>
</dbReference>
<dbReference type="Gene3D" id="1.10.40.60">
    <property type="entry name" value="EpsJ-like"/>
    <property type="match status" value="1"/>
</dbReference>
<sequence>MIIRQRGVALISVLLIMSLALLVTAGMLRSHRLVLQISAQQLHQMHARQLGFAAEAWALQLLRNPELDEQKTVNLAQEWARSKPPFEAENGEIQVSIEDLAGRFNLNTLFKSGQVDQVTLERWSRLLAQLEIPPLDLEAMQTSSPAGGLSDLSQLRLLPGIDGEVLRRLQPWIALLPTDASLNINTAPALVLMTLEGMTPSIAKAFVSQRPAQGYRSAQAFTQDPLLSGLGLSSHGLGVSSRWFRITVQVALGQSHLRLVTDVERDLKSRQLNIVQRRLLAPLESDISR</sequence>
<evidence type="ECO:0000313" key="4">
    <source>
        <dbReference type="Proteomes" id="UP000379480"/>
    </source>
</evidence>
<keyword evidence="1" id="KW-0997">Cell inner membrane</keyword>
<dbReference type="InterPro" id="IPR038072">
    <property type="entry name" value="GspK_central_sf"/>
</dbReference>
<dbReference type="SUPFAM" id="SSF54523">
    <property type="entry name" value="Pili subunits"/>
    <property type="match status" value="1"/>
</dbReference>
<name>A0A5E7A6S2_PSEFL</name>
<comment type="subcellular location">
    <subcellularLocation>
        <location evidence="1">Cell inner membrane</location>
    </subcellularLocation>
</comment>
<dbReference type="Gene3D" id="3.30.1300.30">
    <property type="entry name" value="GSPII I/J protein-like"/>
    <property type="match status" value="1"/>
</dbReference>
<dbReference type="EMBL" id="CABVHY010000003">
    <property type="protein sequence ID" value="VVN74566.1"/>
    <property type="molecule type" value="Genomic_DNA"/>
</dbReference>
<dbReference type="RefSeq" id="WP_150802232.1">
    <property type="nucleotide sequence ID" value="NZ_CABVHY010000003.1"/>
</dbReference>
<organism evidence="3 4">
    <name type="scientific">Pseudomonas fluorescens</name>
    <dbReference type="NCBI Taxonomy" id="294"/>
    <lineage>
        <taxon>Bacteria</taxon>
        <taxon>Pseudomonadati</taxon>
        <taxon>Pseudomonadota</taxon>
        <taxon>Gammaproteobacteria</taxon>
        <taxon>Pseudomonadales</taxon>
        <taxon>Pseudomonadaceae</taxon>
        <taxon>Pseudomonas</taxon>
    </lineage>
</organism>
<dbReference type="GO" id="GO:0009306">
    <property type="term" value="P:protein secretion"/>
    <property type="evidence" value="ECO:0007669"/>
    <property type="project" value="InterPro"/>
</dbReference>
<dbReference type="PIRSF" id="PIRSF002786">
    <property type="entry name" value="XcpX"/>
    <property type="match status" value="1"/>
</dbReference>
<accession>A0A5E7A6S2</accession>
<protein>
    <recommendedName>
        <fullName evidence="1">Type II secretion system protein K</fullName>
    </recommendedName>
</protein>
<dbReference type="Proteomes" id="UP000379480">
    <property type="component" value="Unassembled WGS sequence"/>
</dbReference>
<dbReference type="AlphaFoldDB" id="A0A5E7A6S2"/>
<keyword evidence="1" id="KW-0813">Transport</keyword>
<evidence type="ECO:0000256" key="1">
    <source>
        <dbReference type="PIRNR" id="PIRNR002786"/>
    </source>
</evidence>
<keyword evidence="1" id="KW-1003">Cell membrane</keyword>
<dbReference type="Pfam" id="PF03934">
    <property type="entry name" value="T2SSK"/>
    <property type="match status" value="1"/>
</dbReference>
<keyword evidence="1" id="KW-0472">Membrane</keyword>
<dbReference type="InterPro" id="IPR045584">
    <property type="entry name" value="Pilin-like"/>
</dbReference>
<evidence type="ECO:0000313" key="3">
    <source>
        <dbReference type="EMBL" id="VVN74566.1"/>
    </source>
</evidence>
<evidence type="ECO:0000259" key="2">
    <source>
        <dbReference type="Pfam" id="PF03934"/>
    </source>
</evidence>
<proteinExistence type="inferred from homology"/>